<name>B3P444_DROER</name>
<dbReference type="HOGENOM" id="CLU_1857335_0_0_1"/>
<proteinExistence type="predicted"/>
<keyword evidence="3" id="KW-1185">Reference proteome</keyword>
<evidence type="ECO:0000313" key="2">
    <source>
        <dbReference type="EMBL" id="EDV49218.1"/>
    </source>
</evidence>
<protein>
    <submittedName>
        <fullName evidence="2">GG17045</fullName>
    </submittedName>
</protein>
<dbReference type="EMBL" id="CH954181">
    <property type="protein sequence ID" value="EDV49218.1"/>
    <property type="molecule type" value="Genomic_DNA"/>
</dbReference>
<evidence type="ECO:0000313" key="3">
    <source>
        <dbReference type="Proteomes" id="UP000008711"/>
    </source>
</evidence>
<keyword evidence="1" id="KW-1133">Transmembrane helix</keyword>
<dbReference type="AlphaFoldDB" id="B3P444"/>
<reference evidence="2 3" key="2">
    <citation type="journal article" date="2008" name="Bioinformatics">
        <title>Assembly reconciliation.</title>
        <authorList>
            <person name="Zimin A.V."/>
            <person name="Smith D.R."/>
            <person name="Sutton G."/>
            <person name="Yorke J.A."/>
        </authorList>
    </citation>
    <scope>NUCLEOTIDE SEQUENCE [LARGE SCALE GENOMIC DNA]</scope>
    <source>
        <strain evidence="2 3">TSC#14021-0224.01</strain>
    </source>
</reference>
<evidence type="ECO:0000256" key="1">
    <source>
        <dbReference type="SAM" id="Phobius"/>
    </source>
</evidence>
<sequence>MGVKNSGGAKNYRSTFSGTSWQSASFDSWRHANVSADVDVDGCGRWLDAGWWMQDSGLRTQDSGSWQQDAGCCLCCRSTRNDKRLLQAATSARNSECQDAKMLQCESAGVAFMGELFFALYLVMVMVMRPEPESILRN</sequence>
<keyword evidence="1" id="KW-0472">Membrane</keyword>
<reference evidence="2 3" key="1">
    <citation type="journal article" date="2007" name="Nature">
        <title>Evolution of genes and genomes on the Drosophila phylogeny.</title>
        <authorList>
            <consortium name="Drosophila 12 Genomes Consortium"/>
            <person name="Clark A.G."/>
            <person name="Eisen M.B."/>
            <person name="Smith D.R."/>
            <person name="Bergman C.M."/>
            <person name="Oliver B."/>
            <person name="Markow T.A."/>
            <person name="Kaufman T.C."/>
            <person name="Kellis M."/>
            <person name="Gelbart W."/>
            <person name="Iyer V.N."/>
            <person name="Pollard D.A."/>
            <person name="Sackton T.B."/>
            <person name="Larracuente A.M."/>
            <person name="Singh N.D."/>
            <person name="Abad J.P."/>
            <person name="Abt D.N."/>
            <person name="Adryan B."/>
            <person name="Aguade M."/>
            <person name="Akashi H."/>
            <person name="Anderson W.W."/>
            <person name="Aquadro C.F."/>
            <person name="Ardell D.H."/>
            <person name="Arguello R."/>
            <person name="Artieri C.G."/>
            <person name="Barbash D.A."/>
            <person name="Barker D."/>
            <person name="Barsanti P."/>
            <person name="Batterham P."/>
            <person name="Batzoglou S."/>
            <person name="Begun D."/>
            <person name="Bhutkar A."/>
            <person name="Blanco E."/>
            <person name="Bosak S.A."/>
            <person name="Bradley R.K."/>
            <person name="Brand A.D."/>
            <person name="Brent M.R."/>
            <person name="Brooks A.N."/>
            <person name="Brown R.H."/>
            <person name="Butlin R.K."/>
            <person name="Caggese C."/>
            <person name="Calvi B.R."/>
            <person name="Bernardo de Carvalho A."/>
            <person name="Caspi A."/>
            <person name="Castrezana S."/>
            <person name="Celniker S.E."/>
            <person name="Chang J.L."/>
            <person name="Chapple C."/>
            <person name="Chatterji S."/>
            <person name="Chinwalla A."/>
            <person name="Civetta A."/>
            <person name="Clifton S.W."/>
            <person name="Comeron J.M."/>
            <person name="Costello J.C."/>
            <person name="Coyne J.A."/>
            <person name="Daub J."/>
            <person name="David R.G."/>
            <person name="Delcher A.L."/>
            <person name="Delehaunty K."/>
            <person name="Do C.B."/>
            <person name="Ebling H."/>
            <person name="Edwards K."/>
            <person name="Eickbush T."/>
            <person name="Evans J.D."/>
            <person name="Filipski A."/>
            <person name="Findeiss S."/>
            <person name="Freyhult E."/>
            <person name="Fulton L."/>
            <person name="Fulton R."/>
            <person name="Garcia A.C."/>
            <person name="Gardiner A."/>
            <person name="Garfield D.A."/>
            <person name="Garvin B.E."/>
            <person name="Gibson G."/>
            <person name="Gilbert D."/>
            <person name="Gnerre S."/>
            <person name="Godfrey J."/>
            <person name="Good R."/>
            <person name="Gotea V."/>
            <person name="Gravely B."/>
            <person name="Greenberg A.J."/>
            <person name="Griffiths-Jones S."/>
            <person name="Gross S."/>
            <person name="Guigo R."/>
            <person name="Gustafson E.A."/>
            <person name="Haerty W."/>
            <person name="Hahn M.W."/>
            <person name="Halligan D.L."/>
            <person name="Halpern A.L."/>
            <person name="Halter G.M."/>
            <person name="Han M.V."/>
            <person name="Heger A."/>
            <person name="Hillier L."/>
            <person name="Hinrichs A.S."/>
            <person name="Holmes I."/>
            <person name="Hoskins R.A."/>
            <person name="Hubisz M.J."/>
            <person name="Hultmark D."/>
            <person name="Huntley M.A."/>
            <person name="Jaffe D.B."/>
            <person name="Jagadeeshan S."/>
            <person name="Jeck W.R."/>
            <person name="Johnson J."/>
            <person name="Jones C.D."/>
            <person name="Jordan W.C."/>
            <person name="Karpen G.H."/>
            <person name="Kataoka E."/>
            <person name="Keightley P.D."/>
            <person name="Kheradpour P."/>
            <person name="Kirkness E.F."/>
            <person name="Koerich L.B."/>
            <person name="Kristiansen K."/>
            <person name="Kudrna D."/>
            <person name="Kulathinal R.J."/>
            <person name="Kumar S."/>
            <person name="Kwok R."/>
            <person name="Lander E."/>
            <person name="Langley C.H."/>
            <person name="Lapoint R."/>
            <person name="Lazzaro B.P."/>
            <person name="Lee S.J."/>
            <person name="Levesque L."/>
            <person name="Li R."/>
            <person name="Lin C.F."/>
            <person name="Lin M.F."/>
            <person name="Lindblad-Toh K."/>
            <person name="Llopart A."/>
            <person name="Long M."/>
            <person name="Low L."/>
            <person name="Lozovsky E."/>
            <person name="Lu J."/>
            <person name="Luo M."/>
            <person name="Machado C.A."/>
            <person name="Makalowski W."/>
            <person name="Marzo M."/>
            <person name="Matsuda M."/>
            <person name="Matzkin L."/>
            <person name="McAllister B."/>
            <person name="McBride C.S."/>
            <person name="McKernan B."/>
            <person name="McKernan K."/>
            <person name="Mendez-Lago M."/>
            <person name="Minx P."/>
            <person name="Mollenhauer M.U."/>
            <person name="Montooth K."/>
            <person name="Mount S.M."/>
            <person name="Mu X."/>
            <person name="Myers E."/>
            <person name="Negre B."/>
            <person name="Newfeld S."/>
            <person name="Nielsen R."/>
            <person name="Noor M.A."/>
            <person name="O'Grady P."/>
            <person name="Pachter L."/>
            <person name="Papaceit M."/>
            <person name="Parisi M.J."/>
            <person name="Parisi M."/>
            <person name="Parts L."/>
            <person name="Pedersen J.S."/>
            <person name="Pesole G."/>
            <person name="Phillippy A.M."/>
            <person name="Ponting C.P."/>
            <person name="Pop M."/>
            <person name="Porcelli D."/>
            <person name="Powell J.R."/>
            <person name="Prohaska S."/>
            <person name="Pruitt K."/>
            <person name="Puig M."/>
            <person name="Quesneville H."/>
            <person name="Ram K.R."/>
            <person name="Rand D."/>
            <person name="Rasmussen M.D."/>
            <person name="Reed L.K."/>
            <person name="Reenan R."/>
            <person name="Reily A."/>
            <person name="Remington K.A."/>
            <person name="Rieger T.T."/>
            <person name="Ritchie M.G."/>
            <person name="Robin C."/>
            <person name="Rogers Y.H."/>
            <person name="Rohde C."/>
            <person name="Rozas J."/>
            <person name="Rubenfield M.J."/>
            <person name="Ruiz A."/>
            <person name="Russo S."/>
            <person name="Salzberg S.L."/>
            <person name="Sanchez-Gracia A."/>
            <person name="Saranga D.J."/>
            <person name="Sato H."/>
            <person name="Schaeffer S.W."/>
            <person name="Schatz M.C."/>
            <person name="Schlenke T."/>
            <person name="Schwartz R."/>
            <person name="Segarra C."/>
            <person name="Singh R.S."/>
            <person name="Sirot L."/>
            <person name="Sirota M."/>
            <person name="Sisneros N.B."/>
            <person name="Smith C.D."/>
            <person name="Smith T.F."/>
            <person name="Spieth J."/>
            <person name="Stage D.E."/>
            <person name="Stark A."/>
            <person name="Stephan W."/>
            <person name="Strausberg R.L."/>
            <person name="Strempel S."/>
            <person name="Sturgill D."/>
            <person name="Sutton G."/>
            <person name="Sutton G.G."/>
            <person name="Tao W."/>
            <person name="Teichmann S."/>
            <person name="Tobari Y.N."/>
            <person name="Tomimura Y."/>
            <person name="Tsolas J.M."/>
            <person name="Valente V.L."/>
            <person name="Venter E."/>
            <person name="Venter J.C."/>
            <person name="Vicario S."/>
            <person name="Vieira F.G."/>
            <person name="Vilella A.J."/>
            <person name="Villasante A."/>
            <person name="Walenz B."/>
            <person name="Wang J."/>
            <person name="Wasserman M."/>
            <person name="Watts T."/>
            <person name="Wilson D."/>
            <person name="Wilson R.K."/>
            <person name="Wing R.A."/>
            <person name="Wolfner M.F."/>
            <person name="Wong A."/>
            <person name="Wong G.K."/>
            <person name="Wu C.I."/>
            <person name="Wu G."/>
            <person name="Yamamoto D."/>
            <person name="Yang H.P."/>
            <person name="Yang S.P."/>
            <person name="Yorke J.A."/>
            <person name="Yoshida K."/>
            <person name="Zdobnov E."/>
            <person name="Zhang P."/>
            <person name="Zhang Y."/>
            <person name="Zimin A.V."/>
            <person name="Baldwin J."/>
            <person name="Abdouelleil A."/>
            <person name="Abdulkadir J."/>
            <person name="Abebe A."/>
            <person name="Abera B."/>
            <person name="Abreu J."/>
            <person name="Acer S.C."/>
            <person name="Aftuck L."/>
            <person name="Alexander A."/>
            <person name="An P."/>
            <person name="Anderson E."/>
            <person name="Anderson S."/>
            <person name="Arachi H."/>
            <person name="Azer M."/>
            <person name="Bachantsang P."/>
            <person name="Barry A."/>
            <person name="Bayul T."/>
            <person name="Berlin A."/>
            <person name="Bessette D."/>
            <person name="Bloom T."/>
            <person name="Blye J."/>
            <person name="Boguslavskiy L."/>
            <person name="Bonnet C."/>
            <person name="Boukhgalter B."/>
            <person name="Bourzgui I."/>
            <person name="Brown A."/>
            <person name="Cahill P."/>
            <person name="Channer S."/>
            <person name="Cheshatsang Y."/>
            <person name="Chuda L."/>
            <person name="Citroen M."/>
            <person name="Collymore A."/>
            <person name="Cooke P."/>
            <person name="Costello M."/>
            <person name="D'Aco K."/>
            <person name="Daza R."/>
            <person name="De Haan G."/>
            <person name="DeGray S."/>
            <person name="DeMaso C."/>
            <person name="Dhargay N."/>
            <person name="Dooley K."/>
            <person name="Dooley E."/>
            <person name="Doricent M."/>
            <person name="Dorje P."/>
            <person name="Dorjee K."/>
            <person name="Dupes A."/>
            <person name="Elong R."/>
            <person name="Falk J."/>
            <person name="Farina A."/>
            <person name="Faro S."/>
            <person name="Ferguson D."/>
            <person name="Fisher S."/>
            <person name="Foley C.D."/>
            <person name="Franke A."/>
            <person name="Friedrich D."/>
            <person name="Gadbois L."/>
            <person name="Gearin G."/>
            <person name="Gearin C.R."/>
            <person name="Giannoukos G."/>
            <person name="Goode T."/>
            <person name="Graham J."/>
            <person name="Grandbois E."/>
            <person name="Grewal S."/>
            <person name="Gyaltsen K."/>
            <person name="Hafez N."/>
            <person name="Hagos B."/>
            <person name="Hall J."/>
            <person name="Henson C."/>
            <person name="Hollinger A."/>
            <person name="Honan T."/>
            <person name="Huard M.D."/>
            <person name="Hughes L."/>
            <person name="Hurhula B."/>
            <person name="Husby M.E."/>
            <person name="Kamat A."/>
            <person name="Kanga B."/>
            <person name="Kashin S."/>
            <person name="Khazanovich D."/>
            <person name="Kisner P."/>
            <person name="Lance K."/>
            <person name="Lara M."/>
            <person name="Lee W."/>
            <person name="Lennon N."/>
            <person name="Letendre F."/>
            <person name="LeVine R."/>
            <person name="Lipovsky A."/>
            <person name="Liu X."/>
            <person name="Liu J."/>
            <person name="Liu S."/>
            <person name="Lokyitsang T."/>
            <person name="Lokyitsang Y."/>
            <person name="Lubonja R."/>
            <person name="Lui A."/>
            <person name="MacDonald P."/>
            <person name="Magnisalis V."/>
            <person name="Maru K."/>
            <person name="Matthews C."/>
            <person name="McCusker W."/>
            <person name="McDonough S."/>
            <person name="Mehta T."/>
            <person name="Meldrim J."/>
            <person name="Meneus L."/>
            <person name="Mihai O."/>
            <person name="Mihalev A."/>
            <person name="Mihova T."/>
            <person name="Mittelman R."/>
            <person name="Mlenga V."/>
            <person name="Montmayeur A."/>
            <person name="Mulrain L."/>
            <person name="Navidi A."/>
            <person name="Naylor J."/>
            <person name="Negash T."/>
            <person name="Nguyen T."/>
            <person name="Nguyen N."/>
            <person name="Nicol R."/>
            <person name="Norbu C."/>
            <person name="Norbu N."/>
            <person name="Novod N."/>
            <person name="O'Neill B."/>
            <person name="Osman S."/>
            <person name="Markiewicz E."/>
            <person name="Oyono O.L."/>
            <person name="Patti C."/>
            <person name="Phunkhang P."/>
            <person name="Pierre F."/>
            <person name="Priest M."/>
            <person name="Raghuraman S."/>
            <person name="Rege F."/>
            <person name="Reyes R."/>
            <person name="Rise C."/>
            <person name="Rogov P."/>
            <person name="Ross K."/>
            <person name="Ryan E."/>
            <person name="Settipalli S."/>
            <person name="Shea T."/>
            <person name="Sherpa N."/>
            <person name="Shi L."/>
            <person name="Shih D."/>
            <person name="Sparrow T."/>
            <person name="Spaulding J."/>
            <person name="Stalker J."/>
            <person name="Stange-Thomann N."/>
            <person name="Stavropoulos S."/>
            <person name="Stone C."/>
            <person name="Strader C."/>
            <person name="Tesfaye S."/>
            <person name="Thomson T."/>
            <person name="Thoulutsang Y."/>
            <person name="Thoulutsang D."/>
            <person name="Topham K."/>
            <person name="Topping I."/>
            <person name="Tsamla T."/>
            <person name="Vassiliev H."/>
            <person name="Vo A."/>
            <person name="Wangchuk T."/>
            <person name="Wangdi T."/>
            <person name="Weiand M."/>
            <person name="Wilkinson J."/>
            <person name="Wilson A."/>
            <person name="Yadav S."/>
            <person name="Young G."/>
            <person name="Yu Q."/>
            <person name="Zembek L."/>
            <person name="Zhong D."/>
            <person name="Zimmer A."/>
            <person name="Zwirko Z."/>
            <person name="Jaffe D.B."/>
            <person name="Alvarez P."/>
            <person name="Brockman W."/>
            <person name="Butler J."/>
            <person name="Chin C."/>
            <person name="Gnerre S."/>
            <person name="Grabherr M."/>
            <person name="Kleber M."/>
            <person name="Mauceli E."/>
            <person name="MacCallum I."/>
        </authorList>
    </citation>
    <scope>NUCLEOTIDE SEQUENCE [LARGE SCALE GENOMIC DNA]</scope>
    <source>
        <strain evidence="2 3">TSC#14021-0224.01</strain>
    </source>
</reference>
<keyword evidence="1" id="KW-0812">Transmembrane</keyword>
<accession>B3P444</accession>
<organism evidence="2 3">
    <name type="scientific">Drosophila erecta</name>
    <name type="common">Fruit fly</name>
    <dbReference type="NCBI Taxonomy" id="7220"/>
    <lineage>
        <taxon>Eukaryota</taxon>
        <taxon>Metazoa</taxon>
        <taxon>Ecdysozoa</taxon>
        <taxon>Arthropoda</taxon>
        <taxon>Hexapoda</taxon>
        <taxon>Insecta</taxon>
        <taxon>Pterygota</taxon>
        <taxon>Neoptera</taxon>
        <taxon>Endopterygota</taxon>
        <taxon>Diptera</taxon>
        <taxon>Brachycera</taxon>
        <taxon>Muscomorpha</taxon>
        <taxon>Ephydroidea</taxon>
        <taxon>Drosophilidae</taxon>
        <taxon>Drosophila</taxon>
        <taxon>Sophophora</taxon>
    </lineage>
</organism>
<feature type="transmembrane region" description="Helical" evidence="1">
    <location>
        <begin position="108"/>
        <end position="128"/>
    </location>
</feature>
<gene>
    <name evidence="2" type="primary">Dere\GG17045</name>
    <name evidence="2" type="ORF">Dere_GG17045</name>
</gene>
<dbReference type="Proteomes" id="UP000008711">
    <property type="component" value="Unassembled WGS sequence"/>
</dbReference>